<feature type="compositionally biased region" description="Polar residues" evidence="1">
    <location>
        <begin position="348"/>
        <end position="358"/>
    </location>
</feature>
<feature type="compositionally biased region" description="Polar residues" evidence="1">
    <location>
        <begin position="140"/>
        <end position="155"/>
    </location>
</feature>
<accession>A0AAF0DJU5</accession>
<feature type="compositionally biased region" description="Basic and acidic residues" evidence="1">
    <location>
        <begin position="106"/>
        <end position="118"/>
    </location>
</feature>
<dbReference type="EMBL" id="CP120629">
    <property type="protein sequence ID" value="WEW60060.1"/>
    <property type="molecule type" value="Genomic_DNA"/>
</dbReference>
<dbReference type="Proteomes" id="UP001219355">
    <property type="component" value="Chromosome 3"/>
</dbReference>
<dbReference type="GO" id="GO:0000307">
    <property type="term" value="C:cyclin-dependent protein kinase holoenzyme complex"/>
    <property type="evidence" value="ECO:0007669"/>
    <property type="project" value="TreeGrafter"/>
</dbReference>
<feature type="compositionally biased region" description="Low complexity" evidence="1">
    <location>
        <begin position="123"/>
        <end position="139"/>
    </location>
</feature>
<proteinExistence type="predicted"/>
<reference evidence="2" key="1">
    <citation type="submission" date="2023-03" db="EMBL/GenBank/DDBJ databases">
        <title>Emydomyces testavorans Genome Sequence.</title>
        <authorList>
            <person name="Hoyer L."/>
        </authorList>
    </citation>
    <scope>NUCLEOTIDE SEQUENCE</scope>
    <source>
        <strain evidence="2">16-2883</strain>
    </source>
</reference>
<feature type="region of interest" description="Disordered" evidence="1">
    <location>
        <begin position="296"/>
        <end position="377"/>
    </location>
</feature>
<organism evidence="2 3">
    <name type="scientific">Emydomyces testavorans</name>
    <dbReference type="NCBI Taxonomy" id="2070801"/>
    <lineage>
        <taxon>Eukaryota</taxon>
        <taxon>Fungi</taxon>
        <taxon>Dikarya</taxon>
        <taxon>Ascomycota</taxon>
        <taxon>Pezizomycotina</taxon>
        <taxon>Eurotiomycetes</taxon>
        <taxon>Eurotiomycetidae</taxon>
        <taxon>Onygenales</taxon>
        <taxon>Nannizziopsiaceae</taxon>
        <taxon>Emydomyces</taxon>
    </lineage>
</organism>
<feature type="compositionally biased region" description="Polar residues" evidence="1">
    <location>
        <begin position="1"/>
        <end position="56"/>
    </location>
</feature>
<dbReference type="PANTHER" id="PTHR15615:SF94">
    <property type="entry name" value="PHO85 CYCLIN-6-RELATED"/>
    <property type="match status" value="1"/>
</dbReference>
<dbReference type="GO" id="GO:0005634">
    <property type="term" value="C:nucleus"/>
    <property type="evidence" value="ECO:0007669"/>
    <property type="project" value="TreeGrafter"/>
</dbReference>
<gene>
    <name evidence="2" type="primary">PCL7</name>
    <name evidence="2" type="ORF">PRK78_005544</name>
</gene>
<evidence type="ECO:0000313" key="2">
    <source>
        <dbReference type="EMBL" id="WEW60060.1"/>
    </source>
</evidence>
<feature type="compositionally biased region" description="Low complexity" evidence="1">
    <location>
        <begin position="94"/>
        <end position="103"/>
    </location>
</feature>
<evidence type="ECO:0000256" key="1">
    <source>
        <dbReference type="SAM" id="MobiDB-lite"/>
    </source>
</evidence>
<dbReference type="CDD" id="cd20558">
    <property type="entry name" value="CYCLIN_ScPCL7-like"/>
    <property type="match status" value="1"/>
</dbReference>
<dbReference type="GO" id="GO:0019901">
    <property type="term" value="F:protein kinase binding"/>
    <property type="evidence" value="ECO:0007669"/>
    <property type="project" value="InterPro"/>
</dbReference>
<feature type="compositionally biased region" description="Low complexity" evidence="1">
    <location>
        <begin position="57"/>
        <end position="71"/>
    </location>
</feature>
<evidence type="ECO:0000313" key="3">
    <source>
        <dbReference type="Proteomes" id="UP001219355"/>
    </source>
</evidence>
<dbReference type="Gene3D" id="1.10.472.10">
    <property type="entry name" value="Cyclin-like"/>
    <property type="match status" value="1"/>
</dbReference>
<dbReference type="AlphaFoldDB" id="A0AAF0DJU5"/>
<feature type="region of interest" description="Disordered" evidence="1">
    <location>
        <begin position="1"/>
        <end position="158"/>
    </location>
</feature>
<feature type="compositionally biased region" description="Polar residues" evidence="1">
    <location>
        <begin position="73"/>
        <end position="82"/>
    </location>
</feature>
<keyword evidence="3" id="KW-1185">Reference proteome</keyword>
<dbReference type="Pfam" id="PF08613">
    <property type="entry name" value="Cyclin"/>
    <property type="match status" value="2"/>
</dbReference>
<sequence length="507" mass="55909">MLSTGINQTTAASDPLFRTSSHAARSTSQVDSATPSSTDANPQATSTSIASSNPPRSFSSQHASGYSSASYDPHSSMTSSSYPVHRLPDRQRSSLRQHSSQSHCTQQERRSQGLEDARYTNASTAPAQSSPSSPLLQPTYRSSQSLTGSEATSPSRIKVRDLSHIQSFASEEILSSSRQETTNGQDAGRQYEISSMPVTDIIEMVAGLLTKITTTNDLQHEHVHRHIPPPEGTANLSPQTTSVLAFHGKNVPSITILNYLTRIHKYCPTTYEVFLSLLVYFDRMTEVVNSGYLQTLQQQPDRRHSQRSSTSVPLNVTPGLRPSHLVTPPPSGGNSNSRNAHNRPPSPMTSASRPSTAVNADCMPVDNDDYDDDNEDDDDVLDFSHHFVVDSYNIHRLVIAGVTCASKFFSDVFYTNSRYAKVGGLPLLELNHLELQFLLLNDFRLAIPVEELEAYGTMLVEFYAREILSQRQQSRTQPQGQMQPLPSSHSQVFRAEDGVYVHPSSVR</sequence>
<protein>
    <submittedName>
        <fullName evidence="2">Cyclin-like protein interacting with PHO85</fullName>
    </submittedName>
</protein>
<feature type="compositionally biased region" description="Acidic residues" evidence="1">
    <location>
        <begin position="366"/>
        <end position="377"/>
    </location>
</feature>
<dbReference type="GO" id="GO:0016538">
    <property type="term" value="F:cyclin-dependent protein serine/threonine kinase regulator activity"/>
    <property type="evidence" value="ECO:0007669"/>
    <property type="project" value="TreeGrafter"/>
</dbReference>
<name>A0AAF0DJU5_9EURO</name>
<dbReference type="PANTHER" id="PTHR15615">
    <property type="match status" value="1"/>
</dbReference>
<dbReference type="InterPro" id="IPR013922">
    <property type="entry name" value="Cyclin_PHO80-like"/>
</dbReference>